<dbReference type="Gene3D" id="3.40.50.620">
    <property type="entry name" value="HUPs"/>
    <property type="match status" value="1"/>
</dbReference>
<dbReference type="InterPro" id="IPR012795">
    <property type="entry name" value="tRNA_Ile_lys_synt_N"/>
</dbReference>
<dbReference type="PANTHER" id="PTHR43033">
    <property type="entry name" value="TRNA(ILE)-LYSIDINE SYNTHASE-RELATED"/>
    <property type="match status" value="1"/>
</dbReference>
<dbReference type="Pfam" id="PF01171">
    <property type="entry name" value="ATP_bind_3"/>
    <property type="match status" value="1"/>
</dbReference>
<dbReference type="InterPro" id="IPR012796">
    <property type="entry name" value="Lysidine-tRNA-synth_C"/>
</dbReference>
<keyword evidence="2 8" id="KW-0963">Cytoplasm</keyword>
<evidence type="ECO:0000256" key="2">
    <source>
        <dbReference type="ARBA" id="ARBA00022490"/>
    </source>
</evidence>
<sequence>MRCARCPTCRCPSCWNAATNASSPTAASPTPPTAEGRPACVAVALSGGRDSTALCHATVRAARALGLTVVALHVHHGLQAEADDWVRHLERQCRRWQRAGWPLRLRVARLTDRPPAGASIEAWARQRRHQALGRMAAEEGATLLLLAHHARDQAETVCLQALRGAGPAGLAAMPRSVVRDGLTWARPWLGCSPQAIEHYVRRHRLGHIEDPSNRDPRFERNRLRLQVWPALVQAFPATEQALVDVARQAWEAAELIDEIAAADLEAVRRAPHGLALAAWLALSPARRRASLRRWLKEQGAGHASDRFVDRLLAELPQTRIGRWPVDGPLELRLYRGTLSLSRRSSASITATDAPVWPVAIDHRWRPLPAGQGWVRLRPVEEGGLPCSRLAGSHWQARQGGERFALGPGRPARSLKKQFQTLGIPAWQRQGPLLWSGAQLLWVPGLGVEAQARAAAGEPQLSLEWSADEPDAAAQQLE</sequence>
<feature type="signal peptide" evidence="10">
    <location>
        <begin position="1"/>
        <end position="17"/>
    </location>
</feature>
<evidence type="ECO:0000256" key="3">
    <source>
        <dbReference type="ARBA" id="ARBA00022598"/>
    </source>
</evidence>
<dbReference type="CDD" id="cd01992">
    <property type="entry name" value="TilS_N"/>
    <property type="match status" value="1"/>
</dbReference>
<evidence type="ECO:0000313" key="12">
    <source>
        <dbReference type="EMBL" id="MBQ0930993.1"/>
    </source>
</evidence>
<keyword evidence="13" id="KW-1185">Reference proteome</keyword>
<comment type="similarity">
    <text evidence="8">Belongs to the tRNA(Ile)-lysidine synthase family.</text>
</comment>
<proteinExistence type="inferred from homology"/>
<dbReference type="NCBIfam" id="TIGR02433">
    <property type="entry name" value="lysidine_TilS_C"/>
    <property type="match status" value="1"/>
</dbReference>
<dbReference type="GO" id="GO:0005737">
    <property type="term" value="C:cytoplasm"/>
    <property type="evidence" value="ECO:0007669"/>
    <property type="project" value="UniProtKB-SubCell"/>
</dbReference>
<evidence type="ECO:0000256" key="5">
    <source>
        <dbReference type="ARBA" id="ARBA00022741"/>
    </source>
</evidence>
<feature type="binding site" evidence="8">
    <location>
        <begin position="46"/>
        <end position="51"/>
    </location>
    <ligand>
        <name>ATP</name>
        <dbReference type="ChEBI" id="CHEBI:30616"/>
    </ligand>
</feature>
<protein>
    <recommendedName>
        <fullName evidence="8">tRNA(Ile)-lysidine synthase</fullName>
        <ecNumber evidence="8">6.3.4.19</ecNumber>
    </recommendedName>
    <alternativeName>
        <fullName evidence="8">tRNA(Ile)-2-lysyl-cytidine synthase</fullName>
    </alternativeName>
    <alternativeName>
        <fullName evidence="8">tRNA(Ile)-lysidine synthetase</fullName>
    </alternativeName>
</protein>
<evidence type="ECO:0000259" key="11">
    <source>
        <dbReference type="SMART" id="SM00977"/>
    </source>
</evidence>
<comment type="subcellular location">
    <subcellularLocation>
        <location evidence="1 8">Cytoplasm</location>
    </subcellularLocation>
</comment>
<dbReference type="Pfam" id="PF11734">
    <property type="entry name" value="TilS_C"/>
    <property type="match status" value="1"/>
</dbReference>
<dbReference type="InterPro" id="IPR015262">
    <property type="entry name" value="tRNA_Ile_lys_synt_subst-bd"/>
</dbReference>
<evidence type="ECO:0000256" key="10">
    <source>
        <dbReference type="SAM" id="SignalP"/>
    </source>
</evidence>
<reference evidence="12 13" key="1">
    <citation type="submission" date="2021-04" db="EMBL/GenBank/DDBJ databases">
        <title>The genome sequence of Ideonella sp. 3Y2.</title>
        <authorList>
            <person name="Liu Y."/>
        </authorList>
    </citation>
    <scope>NUCLEOTIDE SEQUENCE [LARGE SCALE GENOMIC DNA]</scope>
    <source>
        <strain evidence="12 13">3Y2</strain>
    </source>
</reference>
<name>A0A941BGW9_9BURK</name>
<comment type="function">
    <text evidence="8">Ligates lysine onto the cytidine present at position 34 of the AUA codon-specific tRNA(Ile) that contains the anticodon CAU, in an ATP-dependent manner. Cytidine is converted to lysidine, thus changing the amino acid specificity of the tRNA from methionine to isoleucine.</text>
</comment>
<keyword evidence="6 8" id="KW-0067">ATP-binding</keyword>
<gene>
    <name evidence="8 12" type="primary">tilS</name>
    <name evidence="12" type="ORF">KAK03_10890</name>
</gene>
<feature type="chain" id="PRO_5036912598" description="tRNA(Ile)-lysidine synthase" evidence="10">
    <location>
        <begin position="18"/>
        <end position="477"/>
    </location>
</feature>
<evidence type="ECO:0000256" key="6">
    <source>
        <dbReference type="ARBA" id="ARBA00022840"/>
    </source>
</evidence>
<keyword evidence="10" id="KW-0732">Signal</keyword>
<dbReference type="GO" id="GO:0005524">
    <property type="term" value="F:ATP binding"/>
    <property type="evidence" value="ECO:0007669"/>
    <property type="project" value="UniProtKB-UniRule"/>
</dbReference>
<dbReference type="Gene3D" id="1.20.59.20">
    <property type="match status" value="1"/>
</dbReference>
<evidence type="ECO:0000256" key="9">
    <source>
        <dbReference type="SAM" id="MobiDB-lite"/>
    </source>
</evidence>
<keyword evidence="3 8" id="KW-0436">Ligase</keyword>
<dbReference type="PANTHER" id="PTHR43033:SF1">
    <property type="entry name" value="TRNA(ILE)-LYSIDINE SYNTHASE-RELATED"/>
    <property type="match status" value="1"/>
</dbReference>
<dbReference type="GO" id="GO:0006400">
    <property type="term" value="P:tRNA modification"/>
    <property type="evidence" value="ECO:0007669"/>
    <property type="project" value="UniProtKB-UniRule"/>
</dbReference>
<dbReference type="Pfam" id="PF09179">
    <property type="entry name" value="TilS"/>
    <property type="match status" value="1"/>
</dbReference>
<dbReference type="EC" id="6.3.4.19" evidence="8"/>
<comment type="caution">
    <text evidence="12">The sequence shown here is derived from an EMBL/GenBank/DDBJ whole genome shotgun (WGS) entry which is preliminary data.</text>
</comment>
<accession>A0A941BGW9</accession>
<dbReference type="SUPFAM" id="SSF56037">
    <property type="entry name" value="PheT/TilS domain"/>
    <property type="match status" value="1"/>
</dbReference>
<feature type="domain" description="Lysidine-tRNA(Ile) synthetase C-terminal" evidence="11">
    <location>
        <begin position="392"/>
        <end position="464"/>
    </location>
</feature>
<comment type="domain">
    <text evidence="8">The N-terminal region contains the highly conserved SGGXDS motif, predicted to be a P-loop motif involved in ATP binding.</text>
</comment>
<dbReference type="GO" id="GO:0032267">
    <property type="term" value="F:tRNA(Ile)-lysidine synthase activity"/>
    <property type="evidence" value="ECO:0007669"/>
    <property type="project" value="UniProtKB-EC"/>
</dbReference>
<dbReference type="Proteomes" id="UP000676246">
    <property type="component" value="Unassembled WGS sequence"/>
</dbReference>
<dbReference type="SUPFAM" id="SSF52402">
    <property type="entry name" value="Adenine nucleotide alpha hydrolases-like"/>
    <property type="match status" value="1"/>
</dbReference>
<evidence type="ECO:0000256" key="7">
    <source>
        <dbReference type="ARBA" id="ARBA00048539"/>
    </source>
</evidence>
<dbReference type="AlphaFoldDB" id="A0A941BGW9"/>
<dbReference type="SMART" id="SM00977">
    <property type="entry name" value="TilS_C"/>
    <property type="match status" value="1"/>
</dbReference>
<evidence type="ECO:0000256" key="1">
    <source>
        <dbReference type="ARBA" id="ARBA00004496"/>
    </source>
</evidence>
<dbReference type="SUPFAM" id="SSF82829">
    <property type="entry name" value="MesJ substrate recognition domain-like"/>
    <property type="match status" value="1"/>
</dbReference>
<keyword evidence="4 8" id="KW-0819">tRNA processing</keyword>
<dbReference type="NCBIfam" id="TIGR02432">
    <property type="entry name" value="lysidine_TilS_N"/>
    <property type="match status" value="1"/>
</dbReference>
<comment type="catalytic activity">
    <reaction evidence="7 8">
        <text>cytidine(34) in tRNA(Ile2) + L-lysine + ATP = lysidine(34) in tRNA(Ile2) + AMP + diphosphate + H(+)</text>
        <dbReference type="Rhea" id="RHEA:43744"/>
        <dbReference type="Rhea" id="RHEA-COMP:10625"/>
        <dbReference type="Rhea" id="RHEA-COMP:10670"/>
        <dbReference type="ChEBI" id="CHEBI:15378"/>
        <dbReference type="ChEBI" id="CHEBI:30616"/>
        <dbReference type="ChEBI" id="CHEBI:32551"/>
        <dbReference type="ChEBI" id="CHEBI:33019"/>
        <dbReference type="ChEBI" id="CHEBI:82748"/>
        <dbReference type="ChEBI" id="CHEBI:83665"/>
        <dbReference type="ChEBI" id="CHEBI:456215"/>
        <dbReference type="EC" id="6.3.4.19"/>
    </reaction>
</comment>
<dbReference type="EMBL" id="JAGQDD010000006">
    <property type="protein sequence ID" value="MBQ0930993.1"/>
    <property type="molecule type" value="Genomic_DNA"/>
</dbReference>
<feature type="region of interest" description="Disordered" evidence="9">
    <location>
        <begin position="456"/>
        <end position="477"/>
    </location>
</feature>
<dbReference type="InterPro" id="IPR011063">
    <property type="entry name" value="TilS/TtcA_N"/>
</dbReference>
<evidence type="ECO:0000313" key="13">
    <source>
        <dbReference type="Proteomes" id="UP000676246"/>
    </source>
</evidence>
<dbReference type="HAMAP" id="MF_01161">
    <property type="entry name" value="tRNA_Ile_lys_synt"/>
    <property type="match status" value="1"/>
</dbReference>
<keyword evidence="5 8" id="KW-0547">Nucleotide-binding</keyword>
<dbReference type="InterPro" id="IPR014729">
    <property type="entry name" value="Rossmann-like_a/b/a_fold"/>
</dbReference>
<evidence type="ECO:0000256" key="8">
    <source>
        <dbReference type="HAMAP-Rule" id="MF_01161"/>
    </source>
</evidence>
<evidence type="ECO:0000256" key="4">
    <source>
        <dbReference type="ARBA" id="ARBA00022694"/>
    </source>
</evidence>
<organism evidence="12 13">
    <name type="scientific">Ideonella alba</name>
    <dbReference type="NCBI Taxonomy" id="2824118"/>
    <lineage>
        <taxon>Bacteria</taxon>
        <taxon>Pseudomonadati</taxon>
        <taxon>Pseudomonadota</taxon>
        <taxon>Betaproteobacteria</taxon>
        <taxon>Burkholderiales</taxon>
        <taxon>Sphaerotilaceae</taxon>
        <taxon>Ideonella</taxon>
    </lineage>
</organism>
<dbReference type="InterPro" id="IPR012094">
    <property type="entry name" value="tRNA_Ile_lys_synt"/>
</dbReference>